<evidence type="ECO:0000256" key="1">
    <source>
        <dbReference type="SAM" id="MobiDB-lite"/>
    </source>
</evidence>
<protein>
    <submittedName>
        <fullName evidence="2">Uncharacterized protein</fullName>
    </submittedName>
</protein>
<name>A0A383E8H0_9ZZZZ</name>
<sequence length="120" mass="13782">MTSCIEFEREVIRYRHDASADELRMTLDYQGIFGGKGGSFSNDDREEPHDPKKLNAQQKEQMASVLKGGRAFFFENWIFEYDRSAIRDILTKSKNGELESADLPFGKPEKKFLQAALQDV</sequence>
<reference evidence="2" key="1">
    <citation type="submission" date="2018-05" db="EMBL/GenBank/DDBJ databases">
        <authorList>
            <person name="Lanie J.A."/>
            <person name="Ng W.-L."/>
            <person name="Kazmierczak K.M."/>
            <person name="Andrzejewski T.M."/>
            <person name="Davidsen T.M."/>
            <person name="Wayne K.J."/>
            <person name="Tettelin H."/>
            <person name="Glass J.I."/>
            <person name="Rusch D."/>
            <person name="Podicherti R."/>
            <person name="Tsui H.-C.T."/>
            <person name="Winkler M.E."/>
        </authorList>
    </citation>
    <scope>NUCLEOTIDE SEQUENCE</scope>
</reference>
<dbReference type="EMBL" id="UINC01223265">
    <property type="protein sequence ID" value="SVE52388.1"/>
    <property type="molecule type" value="Genomic_DNA"/>
</dbReference>
<feature type="region of interest" description="Disordered" evidence="1">
    <location>
        <begin position="36"/>
        <end position="56"/>
    </location>
</feature>
<gene>
    <name evidence="2" type="ORF">METZ01_LOCUS505242</name>
</gene>
<feature type="non-terminal residue" evidence="2">
    <location>
        <position position="120"/>
    </location>
</feature>
<feature type="compositionally biased region" description="Basic and acidic residues" evidence="1">
    <location>
        <begin position="42"/>
        <end position="53"/>
    </location>
</feature>
<evidence type="ECO:0000313" key="2">
    <source>
        <dbReference type="EMBL" id="SVE52388.1"/>
    </source>
</evidence>
<accession>A0A383E8H0</accession>
<organism evidence="2">
    <name type="scientific">marine metagenome</name>
    <dbReference type="NCBI Taxonomy" id="408172"/>
    <lineage>
        <taxon>unclassified sequences</taxon>
        <taxon>metagenomes</taxon>
        <taxon>ecological metagenomes</taxon>
    </lineage>
</organism>
<proteinExistence type="predicted"/>
<dbReference type="AlphaFoldDB" id="A0A383E8H0"/>